<protein>
    <recommendedName>
        <fullName evidence="2">Transposase-associated domain-containing protein</fullName>
    </recommendedName>
</protein>
<dbReference type="Pfam" id="PF13963">
    <property type="entry name" value="Transpos_assoc"/>
    <property type="match status" value="1"/>
</dbReference>
<evidence type="ECO:0000259" key="2">
    <source>
        <dbReference type="Pfam" id="PF13963"/>
    </source>
</evidence>
<name>A0A9Q0L3J2_9MAGN</name>
<gene>
    <name evidence="3" type="ORF">NE237_032559</name>
</gene>
<feature type="region of interest" description="Disordered" evidence="1">
    <location>
        <begin position="362"/>
        <end position="383"/>
    </location>
</feature>
<organism evidence="3 4">
    <name type="scientific">Protea cynaroides</name>
    <dbReference type="NCBI Taxonomy" id="273540"/>
    <lineage>
        <taxon>Eukaryota</taxon>
        <taxon>Viridiplantae</taxon>
        <taxon>Streptophyta</taxon>
        <taxon>Embryophyta</taxon>
        <taxon>Tracheophyta</taxon>
        <taxon>Spermatophyta</taxon>
        <taxon>Magnoliopsida</taxon>
        <taxon>Proteales</taxon>
        <taxon>Proteaceae</taxon>
        <taxon>Protea</taxon>
    </lineage>
</organism>
<dbReference type="PANTHER" id="PTHR33144">
    <property type="entry name" value="OS10G0409366 PROTEIN-RELATED"/>
    <property type="match status" value="1"/>
</dbReference>
<sequence>MSRSWVGGSRDPSFRLSSQYRQEVNKFIEYAFSNASCKGGRILCPCAKCINQQWRTADEVLKHLICDGFLWNYTYWNYHGEGSFSSTLHRDNIVERDEGERHDTHTMLNLPLIYKTWWDMPEQHMEDGWVNRKGNFDISERNKEWVLGRLNARWRDYKHTLKLEYYDKYDSIEDRKANIDVSKMPEELWYTLFDMWDSEESKDICQQNKDHKEKQKLRHMTRNTPYAVISKERQSEDPNLFPPSRIQTFEATHRSKKTGLFVDKNSAKTIEKSKERHSQESKERQADKEVQERVSQEVLGPDSHGRVCPMGPEVKPKGAFGTFSLRDPKTSQRLRELEERISKHGQMLLDFAEQMRVAKQYMHTSQLQSQSHTQTQTQSQPPS</sequence>
<dbReference type="InterPro" id="IPR004252">
    <property type="entry name" value="Probable_transposase_24"/>
</dbReference>
<feature type="domain" description="Transposase-associated" evidence="2">
    <location>
        <begin position="4"/>
        <end position="81"/>
    </location>
</feature>
<accession>A0A9Q0L3J2</accession>
<feature type="region of interest" description="Disordered" evidence="1">
    <location>
        <begin position="263"/>
        <end position="325"/>
    </location>
</feature>
<reference evidence="3" key="1">
    <citation type="journal article" date="2023" name="Plant J.">
        <title>The genome of the king protea, Protea cynaroides.</title>
        <authorList>
            <person name="Chang J."/>
            <person name="Duong T.A."/>
            <person name="Schoeman C."/>
            <person name="Ma X."/>
            <person name="Roodt D."/>
            <person name="Barker N."/>
            <person name="Li Z."/>
            <person name="Van de Peer Y."/>
            <person name="Mizrachi E."/>
        </authorList>
    </citation>
    <scope>NUCLEOTIDE SEQUENCE</scope>
    <source>
        <tissue evidence="3">Young leaves</tissue>
    </source>
</reference>
<proteinExistence type="predicted"/>
<evidence type="ECO:0000313" key="3">
    <source>
        <dbReference type="EMBL" id="KAJ4981722.1"/>
    </source>
</evidence>
<dbReference type="EMBL" id="JAMYWD010000001">
    <property type="protein sequence ID" value="KAJ4981722.1"/>
    <property type="molecule type" value="Genomic_DNA"/>
</dbReference>
<keyword evidence="4" id="KW-1185">Reference proteome</keyword>
<dbReference type="AlphaFoldDB" id="A0A9Q0L3J2"/>
<comment type="caution">
    <text evidence="3">The sequence shown here is derived from an EMBL/GenBank/DDBJ whole genome shotgun (WGS) entry which is preliminary data.</text>
</comment>
<dbReference type="OrthoDB" id="1913335at2759"/>
<evidence type="ECO:0000256" key="1">
    <source>
        <dbReference type="SAM" id="MobiDB-lite"/>
    </source>
</evidence>
<dbReference type="Proteomes" id="UP001141806">
    <property type="component" value="Unassembled WGS sequence"/>
</dbReference>
<evidence type="ECO:0000313" key="4">
    <source>
        <dbReference type="Proteomes" id="UP001141806"/>
    </source>
</evidence>
<dbReference type="Pfam" id="PF03004">
    <property type="entry name" value="Transposase_24"/>
    <property type="match status" value="1"/>
</dbReference>
<dbReference type="InterPro" id="IPR029480">
    <property type="entry name" value="Transpos_assoc"/>
</dbReference>
<feature type="compositionally biased region" description="Basic and acidic residues" evidence="1">
    <location>
        <begin position="265"/>
        <end position="295"/>
    </location>
</feature>
<feature type="compositionally biased region" description="Low complexity" evidence="1">
    <location>
        <begin position="363"/>
        <end position="383"/>
    </location>
</feature>
<dbReference type="PANTHER" id="PTHR33144:SF45">
    <property type="entry name" value="TRANSPOSASE TNP1_EN_SPM-LIKE DOMAIN-CONTAINING PROTEIN"/>
    <property type="match status" value="1"/>
</dbReference>